<proteinExistence type="predicted"/>
<evidence type="ECO:0000313" key="2">
    <source>
        <dbReference type="Proteomes" id="UP000250266"/>
    </source>
</evidence>
<dbReference type="Proteomes" id="UP000250266">
    <property type="component" value="Unassembled WGS sequence"/>
</dbReference>
<keyword evidence="2" id="KW-1185">Reference proteome</keyword>
<dbReference type="Gene3D" id="3.40.50.1110">
    <property type="entry name" value="SGNH hydrolase"/>
    <property type="match status" value="1"/>
</dbReference>
<dbReference type="OrthoDB" id="1600564at2759"/>
<gene>
    <name evidence="1" type="ORF">K432DRAFT_460117</name>
</gene>
<dbReference type="InterPro" id="IPR036514">
    <property type="entry name" value="SGNH_hydro_sf"/>
</dbReference>
<sequence>MTLECGPYWVDFLTTTCNESYIQTYNLAFGDAIIDSALIKSYMPTALSVKQQVQDEYLPIYVSKPEFTPLSSNNSLFSMFITINDVGNSYSAKNASLYDIITNEYAGLLYQSRARNFLFLPVPPVWRSPLTIAAGASYQRADKEAIFS</sequence>
<name>A0A8E2E5B0_9PEZI</name>
<evidence type="ECO:0000313" key="1">
    <source>
        <dbReference type="EMBL" id="OCK77671.1"/>
    </source>
</evidence>
<accession>A0A8E2E5B0</accession>
<dbReference type="AlphaFoldDB" id="A0A8E2E5B0"/>
<reference evidence="1 2" key="1">
    <citation type="journal article" date="2016" name="Nat. Commun.">
        <title>Ectomycorrhizal ecology is imprinted in the genome of the dominant symbiotic fungus Cenococcum geophilum.</title>
        <authorList>
            <consortium name="DOE Joint Genome Institute"/>
            <person name="Peter M."/>
            <person name="Kohler A."/>
            <person name="Ohm R.A."/>
            <person name="Kuo A."/>
            <person name="Krutzmann J."/>
            <person name="Morin E."/>
            <person name="Arend M."/>
            <person name="Barry K.W."/>
            <person name="Binder M."/>
            <person name="Choi C."/>
            <person name="Clum A."/>
            <person name="Copeland A."/>
            <person name="Grisel N."/>
            <person name="Haridas S."/>
            <person name="Kipfer T."/>
            <person name="LaButti K."/>
            <person name="Lindquist E."/>
            <person name="Lipzen A."/>
            <person name="Maire R."/>
            <person name="Meier B."/>
            <person name="Mihaltcheva S."/>
            <person name="Molinier V."/>
            <person name="Murat C."/>
            <person name="Poggeler S."/>
            <person name="Quandt C.A."/>
            <person name="Sperisen C."/>
            <person name="Tritt A."/>
            <person name="Tisserant E."/>
            <person name="Crous P.W."/>
            <person name="Henrissat B."/>
            <person name="Nehls U."/>
            <person name="Egli S."/>
            <person name="Spatafora J.W."/>
            <person name="Grigoriev I.V."/>
            <person name="Martin F.M."/>
        </authorList>
    </citation>
    <scope>NUCLEOTIDE SEQUENCE [LARGE SCALE GENOMIC DNA]</scope>
    <source>
        <strain evidence="1 2">CBS 459.81</strain>
    </source>
</reference>
<organism evidence="1 2">
    <name type="scientific">Lepidopterella palustris CBS 459.81</name>
    <dbReference type="NCBI Taxonomy" id="1314670"/>
    <lineage>
        <taxon>Eukaryota</taxon>
        <taxon>Fungi</taxon>
        <taxon>Dikarya</taxon>
        <taxon>Ascomycota</taxon>
        <taxon>Pezizomycotina</taxon>
        <taxon>Dothideomycetes</taxon>
        <taxon>Pleosporomycetidae</taxon>
        <taxon>Mytilinidiales</taxon>
        <taxon>Argynnaceae</taxon>
        <taxon>Lepidopterella</taxon>
    </lineage>
</organism>
<protein>
    <submittedName>
        <fullName evidence="1">Carbohydrate esterase family 16 protein</fullName>
    </submittedName>
</protein>
<dbReference type="EMBL" id="KV745109">
    <property type="protein sequence ID" value="OCK77671.1"/>
    <property type="molecule type" value="Genomic_DNA"/>
</dbReference>